<dbReference type="InterPro" id="IPR008271">
    <property type="entry name" value="Ser/Thr_kinase_AS"/>
</dbReference>
<evidence type="ECO:0000256" key="12">
    <source>
        <dbReference type="ARBA" id="ARBA00022777"/>
    </source>
</evidence>
<dbReference type="GO" id="GO:0006952">
    <property type="term" value="P:defense response"/>
    <property type="evidence" value="ECO:0007669"/>
    <property type="project" value="UniProtKB-ARBA"/>
</dbReference>
<evidence type="ECO:0000256" key="19">
    <source>
        <dbReference type="ARBA" id="ARBA00048679"/>
    </source>
</evidence>
<dbReference type="Gene3D" id="3.80.10.10">
    <property type="entry name" value="Ribonuclease Inhibitor"/>
    <property type="match status" value="2"/>
</dbReference>
<dbReference type="AlphaFoldDB" id="A0A8S0R008"/>
<evidence type="ECO:0000256" key="18">
    <source>
        <dbReference type="ARBA" id="ARBA00047899"/>
    </source>
</evidence>
<dbReference type="Gene3D" id="3.30.200.20">
    <property type="entry name" value="Phosphorylase Kinase, domain 1"/>
    <property type="match status" value="1"/>
</dbReference>
<keyword evidence="23" id="KW-1185">Reference proteome</keyword>
<feature type="transmembrane region" description="Helical" evidence="20">
    <location>
        <begin position="453"/>
        <end position="472"/>
    </location>
</feature>
<keyword evidence="9" id="KW-0732">Signal</keyword>
<dbReference type="Pfam" id="PF13855">
    <property type="entry name" value="LRR_8"/>
    <property type="match status" value="1"/>
</dbReference>
<evidence type="ECO:0000313" key="22">
    <source>
        <dbReference type="EMBL" id="CAA2971633.1"/>
    </source>
</evidence>
<gene>
    <name evidence="22" type="ORF">OLEA9_A017303</name>
</gene>
<name>A0A8S0R008_OLEEU</name>
<dbReference type="InterPro" id="IPR055414">
    <property type="entry name" value="LRR_R13L4/SHOC2-like"/>
</dbReference>
<keyword evidence="15 20" id="KW-0472">Membrane</keyword>
<dbReference type="InterPro" id="IPR001611">
    <property type="entry name" value="Leu-rich_rpt"/>
</dbReference>
<dbReference type="InterPro" id="IPR051809">
    <property type="entry name" value="Plant_receptor-like_S/T_kinase"/>
</dbReference>
<dbReference type="FunFam" id="3.80.10.10:FF:000095">
    <property type="entry name" value="LRR receptor-like serine/threonine-protein kinase GSO1"/>
    <property type="match status" value="1"/>
</dbReference>
<keyword evidence="12" id="KW-0418">Kinase</keyword>
<evidence type="ECO:0000256" key="9">
    <source>
        <dbReference type="ARBA" id="ARBA00022729"/>
    </source>
</evidence>
<keyword evidence="17" id="KW-0325">Glycoprotein</keyword>
<dbReference type="InterPro" id="IPR032675">
    <property type="entry name" value="LRR_dom_sf"/>
</dbReference>
<keyword evidence="14 20" id="KW-1133">Transmembrane helix</keyword>
<evidence type="ECO:0000256" key="10">
    <source>
        <dbReference type="ARBA" id="ARBA00022737"/>
    </source>
</evidence>
<keyword evidence="3" id="KW-1003">Cell membrane</keyword>
<dbReference type="PANTHER" id="PTHR27008">
    <property type="entry name" value="OS04G0122200 PROTEIN"/>
    <property type="match status" value="1"/>
</dbReference>
<keyword evidence="8 20" id="KW-0812">Transmembrane</keyword>
<evidence type="ECO:0000256" key="7">
    <source>
        <dbReference type="ARBA" id="ARBA00022679"/>
    </source>
</evidence>
<evidence type="ECO:0000256" key="2">
    <source>
        <dbReference type="ARBA" id="ARBA00012513"/>
    </source>
</evidence>
<keyword evidence="5" id="KW-0597">Phosphoprotein</keyword>
<protein>
    <recommendedName>
        <fullName evidence="2">non-specific serine/threonine protein kinase</fullName>
        <ecNumber evidence="2">2.7.11.1</ecNumber>
    </recommendedName>
</protein>
<keyword evidence="10" id="KW-0677">Repeat</keyword>
<dbReference type="Pfam" id="PF00069">
    <property type="entry name" value="Pkinase"/>
    <property type="match status" value="1"/>
</dbReference>
<evidence type="ECO:0000256" key="3">
    <source>
        <dbReference type="ARBA" id="ARBA00022475"/>
    </source>
</evidence>
<keyword evidence="16 22" id="KW-0675">Receptor</keyword>
<feature type="domain" description="Protein kinase" evidence="21">
    <location>
        <begin position="506"/>
        <end position="786"/>
    </location>
</feature>
<evidence type="ECO:0000256" key="13">
    <source>
        <dbReference type="ARBA" id="ARBA00022840"/>
    </source>
</evidence>
<dbReference type="Pfam" id="PF00560">
    <property type="entry name" value="LRR_1"/>
    <property type="match status" value="3"/>
</dbReference>
<keyword evidence="6" id="KW-0433">Leucine-rich repeat</keyword>
<reference evidence="22 23" key="1">
    <citation type="submission" date="2019-12" db="EMBL/GenBank/DDBJ databases">
        <authorList>
            <person name="Alioto T."/>
            <person name="Alioto T."/>
            <person name="Gomez Garrido J."/>
        </authorList>
    </citation>
    <scope>NUCLEOTIDE SEQUENCE [LARGE SCALE GENOMIC DNA]</scope>
</reference>
<comment type="caution">
    <text evidence="22">The sequence shown here is derived from an EMBL/GenBank/DDBJ whole genome shotgun (WGS) entry which is preliminary data.</text>
</comment>
<dbReference type="EC" id="2.7.11.1" evidence="2"/>
<dbReference type="GO" id="GO:0004674">
    <property type="term" value="F:protein serine/threonine kinase activity"/>
    <property type="evidence" value="ECO:0007669"/>
    <property type="project" value="UniProtKB-KW"/>
</dbReference>
<keyword evidence="11" id="KW-0547">Nucleotide-binding</keyword>
<sequence>MIGIKMDIARGTIPHTIGNLSNLKELLIYNNSLHGQIPESIFNLSMLQLLSLPGNSISGNLPSSIANGLPNLERLLLGHNQLSGEIPASISNFSKLTKLDLGENFFSGRVPMNLGNLGNLESLYFDTNLLTKDPSVPELDFLISLQNCRKLKFIKMENNPFRGILPKSLGNLSRSVENFEAGHCGIKGIIPNEIGNLSNLIELDIGGNELTGRIPNTLGQLRKLQKLILNFNKLRGSISANVCDLVHMYYLDLGNNQLSQQLPKCLGNLLTLREIYLDYNSMTSTIPSTLWNNKEILILSLAYNLFNGSLAPEIGNFKSITRLSLSGNQFSGDIPSTIGQLQNLENLTLSNNRLHGHIPESFGNLISLKILDLSKNKLDGVIPKSMEKLEYLENFNVSFNELIGEIPNGGPFKNFKSDIFVGNRDLCGASQFKVKPCEDNTTRISNKTIVLKYILPSILVVFVLAITVIYLIRCYSRKTLLPALSTFPFTIKRISYYEVLDATEKFSEENLIGKGSVGSLYKGVFSDGMIAAIKVFNLDLEEANNSFDSECQILCNIRHRNLVKVISSCSNLHLKALVLEYMPNGNLTKWIFSSNYFLNIAQRLEIMIDVASALEYLHHGNPYSIVHCDLKPSNILLDEDMVAHVADFGIAKLLSEDQRILLTKTLGTIGYMAPEYGSTGLISAMADVYSYGIMLMETFTKKKPTDDMFVGEFTMKRWVFESFPNAIMQIVDVDLVNAIEDNIRVKEGCFISIMRLALECTADLPNERLNMKDVLTWLEKIKTDFFLNITEVE</sequence>
<dbReference type="SMART" id="SM00365">
    <property type="entry name" value="LRR_SD22"/>
    <property type="match status" value="6"/>
</dbReference>
<evidence type="ECO:0000313" key="23">
    <source>
        <dbReference type="Proteomes" id="UP000594638"/>
    </source>
</evidence>
<dbReference type="GO" id="GO:0005886">
    <property type="term" value="C:plasma membrane"/>
    <property type="evidence" value="ECO:0007669"/>
    <property type="project" value="UniProtKB-SubCell"/>
</dbReference>
<dbReference type="OrthoDB" id="676979at2759"/>
<dbReference type="FunFam" id="1.10.510.10:FF:000358">
    <property type="entry name" value="Putative leucine-rich repeat receptor-like serine/threonine-protein kinase"/>
    <property type="match status" value="1"/>
</dbReference>
<comment type="catalytic activity">
    <reaction evidence="19">
        <text>L-seryl-[protein] + ATP = O-phospho-L-seryl-[protein] + ADP + H(+)</text>
        <dbReference type="Rhea" id="RHEA:17989"/>
        <dbReference type="Rhea" id="RHEA-COMP:9863"/>
        <dbReference type="Rhea" id="RHEA-COMP:11604"/>
        <dbReference type="ChEBI" id="CHEBI:15378"/>
        <dbReference type="ChEBI" id="CHEBI:29999"/>
        <dbReference type="ChEBI" id="CHEBI:30616"/>
        <dbReference type="ChEBI" id="CHEBI:83421"/>
        <dbReference type="ChEBI" id="CHEBI:456216"/>
        <dbReference type="EC" id="2.7.11.1"/>
    </reaction>
</comment>
<accession>A0A8S0R008</accession>
<dbReference type="Proteomes" id="UP000594638">
    <property type="component" value="Unassembled WGS sequence"/>
</dbReference>
<evidence type="ECO:0000256" key="20">
    <source>
        <dbReference type="SAM" id="Phobius"/>
    </source>
</evidence>
<dbReference type="SUPFAM" id="SSF52047">
    <property type="entry name" value="RNI-like"/>
    <property type="match status" value="1"/>
</dbReference>
<dbReference type="GO" id="GO:0051707">
    <property type="term" value="P:response to other organism"/>
    <property type="evidence" value="ECO:0007669"/>
    <property type="project" value="UniProtKB-ARBA"/>
</dbReference>
<dbReference type="PANTHER" id="PTHR27008:SF585">
    <property type="entry name" value="PROTEIN KINASE DOMAIN-CONTAINING PROTEIN"/>
    <property type="match status" value="1"/>
</dbReference>
<evidence type="ECO:0000256" key="17">
    <source>
        <dbReference type="ARBA" id="ARBA00023180"/>
    </source>
</evidence>
<dbReference type="Gene3D" id="1.10.510.10">
    <property type="entry name" value="Transferase(Phosphotransferase) domain 1"/>
    <property type="match status" value="1"/>
</dbReference>
<evidence type="ECO:0000259" key="21">
    <source>
        <dbReference type="PROSITE" id="PS50011"/>
    </source>
</evidence>
<organism evidence="22 23">
    <name type="scientific">Olea europaea subsp. europaea</name>
    <dbReference type="NCBI Taxonomy" id="158383"/>
    <lineage>
        <taxon>Eukaryota</taxon>
        <taxon>Viridiplantae</taxon>
        <taxon>Streptophyta</taxon>
        <taxon>Embryophyta</taxon>
        <taxon>Tracheophyta</taxon>
        <taxon>Spermatophyta</taxon>
        <taxon>Magnoliopsida</taxon>
        <taxon>eudicotyledons</taxon>
        <taxon>Gunneridae</taxon>
        <taxon>Pentapetalae</taxon>
        <taxon>asterids</taxon>
        <taxon>lamiids</taxon>
        <taxon>Lamiales</taxon>
        <taxon>Oleaceae</taxon>
        <taxon>Oleeae</taxon>
        <taxon>Olea</taxon>
    </lineage>
</organism>
<evidence type="ECO:0000256" key="5">
    <source>
        <dbReference type="ARBA" id="ARBA00022553"/>
    </source>
</evidence>
<dbReference type="Pfam" id="PF23598">
    <property type="entry name" value="LRR_14"/>
    <property type="match status" value="1"/>
</dbReference>
<keyword evidence="13" id="KW-0067">ATP-binding</keyword>
<dbReference type="InterPro" id="IPR000719">
    <property type="entry name" value="Prot_kinase_dom"/>
</dbReference>
<keyword evidence="7" id="KW-0808">Transferase</keyword>
<dbReference type="InterPro" id="IPR003591">
    <property type="entry name" value="Leu-rich_rpt_typical-subtyp"/>
</dbReference>
<dbReference type="SMART" id="SM00220">
    <property type="entry name" value="S_TKc"/>
    <property type="match status" value="1"/>
</dbReference>
<dbReference type="SUPFAM" id="SSF56112">
    <property type="entry name" value="Protein kinase-like (PK-like)"/>
    <property type="match status" value="1"/>
</dbReference>
<dbReference type="InterPro" id="IPR011009">
    <property type="entry name" value="Kinase-like_dom_sf"/>
</dbReference>
<evidence type="ECO:0000256" key="1">
    <source>
        <dbReference type="ARBA" id="ARBA00004162"/>
    </source>
</evidence>
<dbReference type="SMART" id="SM00369">
    <property type="entry name" value="LRR_TYP"/>
    <property type="match status" value="6"/>
</dbReference>
<evidence type="ECO:0000256" key="15">
    <source>
        <dbReference type="ARBA" id="ARBA00023136"/>
    </source>
</evidence>
<evidence type="ECO:0000256" key="11">
    <source>
        <dbReference type="ARBA" id="ARBA00022741"/>
    </source>
</evidence>
<dbReference type="EMBL" id="CACTIH010002020">
    <property type="protein sequence ID" value="CAA2971633.1"/>
    <property type="molecule type" value="Genomic_DNA"/>
</dbReference>
<dbReference type="FunFam" id="3.30.200.20:FF:000661">
    <property type="entry name" value="Serine-threonine protein kinase plant-type"/>
    <property type="match status" value="1"/>
</dbReference>
<comment type="catalytic activity">
    <reaction evidence="18">
        <text>L-threonyl-[protein] + ATP = O-phospho-L-threonyl-[protein] + ADP + H(+)</text>
        <dbReference type="Rhea" id="RHEA:46608"/>
        <dbReference type="Rhea" id="RHEA-COMP:11060"/>
        <dbReference type="Rhea" id="RHEA-COMP:11605"/>
        <dbReference type="ChEBI" id="CHEBI:15378"/>
        <dbReference type="ChEBI" id="CHEBI:30013"/>
        <dbReference type="ChEBI" id="CHEBI:30616"/>
        <dbReference type="ChEBI" id="CHEBI:61977"/>
        <dbReference type="ChEBI" id="CHEBI:456216"/>
        <dbReference type="EC" id="2.7.11.1"/>
    </reaction>
</comment>
<dbReference type="GO" id="GO:0005524">
    <property type="term" value="F:ATP binding"/>
    <property type="evidence" value="ECO:0007669"/>
    <property type="project" value="UniProtKB-KW"/>
</dbReference>
<dbReference type="PROSITE" id="PS00108">
    <property type="entry name" value="PROTEIN_KINASE_ST"/>
    <property type="match status" value="1"/>
</dbReference>
<keyword evidence="4" id="KW-0723">Serine/threonine-protein kinase</keyword>
<evidence type="ECO:0000256" key="4">
    <source>
        <dbReference type="ARBA" id="ARBA00022527"/>
    </source>
</evidence>
<dbReference type="Gramene" id="OE9A017303T1">
    <property type="protein sequence ID" value="OE9A017303C1"/>
    <property type="gene ID" value="OE9A017303"/>
</dbReference>
<evidence type="ECO:0000256" key="8">
    <source>
        <dbReference type="ARBA" id="ARBA00022692"/>
    </source>
</evidence>
<evidence type="ECO:0000256" key="14">
    <source>
        <dbReference type="ARBA" id="ARBA00022989"/>
    </source>
</evidence>
<proteinExistence type="predicted"/>
<comment type="subcellular location">
    <subcellularLocation>
        <location evidence="1">Cell membrane</location>
        <topology evidence="1">Single-pass membrane protein</topology>
    </subcellularLocation>
</comment>
<dbReference type="PROSITE" id="PS50011">
    <property type="entry name" value="PROTEIN_KINASE_DOM"/>
    <property type="match status" value="1"/>
</dbReference>
<evidence type="ECO:0000256" key="6">
    <source>
        <dbReference type="ARBA" id="ARBA00022614"/>
    </source>
</evidence>
<evidence type="ECO:0000256" key="16">
    <source>
        <dbReference type="ARBA" id="ARBA00023170"/>
    </source>
</evidence>